<feature type="compositionally biased region" description="Low complexity" evidence="1">
    <location>
        <begin position="100"/>
        <end position="120"/>
    </location>
</feature>
<reference evidence="2 3" key="1">
    <citation type="submission" date="2006-10" db="EMBL/GenBank/DDBJ databases">
        <title>The Genome Sequence of Batrachochytrium dendrobatidis JEL423.</title>
        <authorList>
            <consortium name="The Broad Institute Genome Sequencing Platform"/>
            <person name="Birren B."/>
            <person name="Lander E."/>
            <person name="Galagan J."/>
            <person name="Cuomo C."/>
            <person name="Devon K."/>
            <person name="Jaffe D."/>
            <person name="Butler J."/>
            <person name="Alvarez P."/>
            <person name="Gnerre S."/>
            <person name="Grabherr M."/>
            <person name="Kleber M."/>
            <person name="Mauceli E."/>
            <person name="Brockman W."/>
            <person name="Young S."/>
            <person name="LaButti K."/>
            <person name="Sykes S."/>
            <person name="DeCaprio D."/>
            <person name="Crawford M."/>
            <person name="Koehrsen M."/>
            <person name="Engels R."/>
            <person name="Montgomery P."/>
            <person name="Pearson M."/>
            <person name="Howarth C."/>
            <person name="Larson L."/>
            <person name="White J."/>
            <person name="O'Leary S."/>
            <person name="Kodira C."/>
            <person name="Zeng Q."/>
            <person name="Yandava C."/>
            <person name="Alvarado L."/>
            <person name="Longcore J."/>
            <person name="James T."/>
        </authorList>
    </citation>
    <scope>NUCLEOTIDE SEQUENCE [LARGE SCALE GENOMIC DNA]</scope>
    <source>
        <strain evidence="2 3">JEL423</strain>
    </source>
</reference>
<feature type="compositionally biased region" description="Polar residues" evidence="1">
    <location>
        <begin position="52"/>
        <end position="64"/>
    </location>
</feature>
<dbReference type="AlphaFoldDB" id="A0A177WUE0"/>
<evidence type="ECO:0000313" key="2">
    <source>
        <dbReference type="EMBL" id="OAJ43512.1"/>
    </source>
</evidence>
<proteinExistence type="predicted"/>
<evidence type="ECO:0000313" key="3">
    <source>
        <dbReference type="Proteomes" id="UP000077115"/>
    </source>
</evidence>
<protein>
    <submittedName>
        <fullName evidence="2">Uncharacterized protein</fullName>
    </submittedName>
</protein>
<dbReference type="Proteomes" id="UP000077115">
    <property type="component" value="Unassembled WGS sequence"/>
</dbReference>
<accession>A0A177WUE0</accession>
<reference evidence="2 3" key="2">
    <citation type="submission" date="2016-05" db="EMBL/GenBank/DDBJ databases">
        <title>Lineage-specific infection strategies underlie the spectrum of fungal disease in amphibians.</title>
        <authorList>
            <person name="Cuomo C.A."/>
            <person name="Farrer R.A."/>
            <person name="James T."/>
            <person name="Longcore J."/>
            <person name="Birren B."/>
        </authorList>
    </citation>
    <scope>NUCLEOTIDE SEQUENCE [LARGE SCALE GENOMIC DNA]</scope>
    <source>
        <strain evidence="2 3">JEL423</strain>
    </source>
</reference>
<feature type="compositionally biased region" description="Polar residues" evidence="1">
    <location>
        <begin position="34"/>
        <end position="44"/>
    </location>
</feature>
<feature type="compositionally biased region" description="Basic and acidic residues" evidence="1">
    <location>
        <begin position="1"/>
        <end position="10"/>
    </location>
</feature>
<dbReference type="VEuPathDB" id="FungiDB:BDEG_26869"/>
<gene>
    <name evidence="2" type="ORF">BDEG_26869</name>
</gene>
<evidence type="ECO:0000256" key="1">
    <source>
        <dbReference type="SAM" id="MobiDB-lite"/>
    </source>
</evidence>
<name>A0A177WUE0_BATDL</name>
<dbReference type="EMBL" id="DS022310">
    <property type="protein sequence ID" value="OAJ43512.1"/>
    <property type="molecule type" value="Genomic_DNA"/>
</dbReference>
<sequence>MGDKQQHTSDRPQYPSEPFNINSNQINGDRIQPRKSSLTFSPATMSGLKSIGEQQQKQQSTPPLLQQMPYRRPTNDKSSSLKFEGGGSSQRPATPPNAASRSQSHYPSSPSISSPLLSESFADQPNSKYSITVESTTIHVKSVGFYPQD</sequence>
<organism evidence="2 3">
    <name type="scientific">Batrachochytrium dendrobatidis (strain JEL423)</name>
    <dbReference type="NCBI Taxonomy" id="403673"/>
    <lineage>
        <taxon>Eukaryota</taxon>
        <taxon>Fungi</taxon>
        <taxon>Fungi incertae sedis</taxon>
        <taxon>Chytridiomycota</taxon>
        <taxon>Chytridiomycota incertae sedis</taxon>
        <taxon>Chytridiomycetes</taxon>
        <taxon>Rhizophydiales</taxon>
        <taxon>Rhizophydiales incertae sedis</taxon>
        <taxon>Batrachochytrium</taxon>
    </lineage>
</organism>
<feature type="region of interest" description="Disordered" evidence="1">
    <location>
        <begin position="1"/>
        <end position="123"/>
    </location>
</feature>